<accession>A0A0A0D1Q6</accession>
<keyword evidence="2" id="KW-0456">Lyase</keyword>
<feature type="domain" description="Thiamine pyrophosphate enzyme TPP-binding" evidence="3">
    <location>
        <begin position="56"/>
        <end position="169"/>
    </location>
</feature>
<evidence type="ECO:0000256" key="1">
    <source>
        <dbReference type="ARBA" id="ARBA00022793"/>
    </source>
</evidence>
<dbReference type="Pfam" id="PF02775">
    <property type="entry name" value="TPP_enzyme_C"/>
    <property type="match status" value="1"/>
</dbReference>
<keyword evidence="4" id="KW-0670">Pyruvate</keyword>
<comment type="caution">
    <text evidence="4">The sequence shown here is derived from an EMBL/GenBank/DDBJ whole genome shotgun (WGS) entry which is preliminary data.</text>
</comment>
<keyword evidence="1" id="KW-0210">Decarboxylase</keyword>
<gene>
    <name evidence="4" type="ORF">P409_24065</name>
</gene>
<dbReference type="PANTHER" id="PTHR42818:SF1">
    <property type="entry name" value="SULFOPYRUVATE DECARBOXYLASE"/>
    <property type="match status" value="1"/>
</dbReference>
<dbReference type="GO" id="GO:0030976">
    <property type="term" value="F:thiamine pyrophosphate binding"/>
    <property type="evidence" value="ECO:0007669"/>
    <property type="project" value="InterPro"/>
</dbReference>
<sequence>PGRRADWPEAGPRPTRAAVLERFLALTDDRTAVVATTGKAGRELFTLADRKQHIYQVGSMGGASGMALGVALNTEAPVVVLDGDGAALMKLGTFATIGAQAPGKLIHILLDNGVHDSTGGQATVSASVDFAAVALACGYQFAASCASLDGFEAAFRAASEAPRPALIHVRIAPGSMEKLGRPTVAPADVARRFKDFLAGLRPAATGAGTAS</sequence>
<proteinExistence type="predicted"/>
<organism evidence="4 5">
    <name type="scientific">Inquilinus limosus MP06</name>
    <dbReference type="NCBI Taxonomy" id="1398085"/>
    <lineage>
        <taxon>Bacteria</taxon>
        <taxon>Pseudomonadati</taxon>
        <taxon>Pseudomonadota</taxon>
        <taxon>Alphaproteobacteria</taxon>
        <taxon>Rhodospirillales</taxon>
        <taxon>Rhodospirillaceae</taxon>
        <taxon>Inquilinus</taxon>
    </lineage>
</organism>
<dbReference type="GO" id="GO:0016831">
    <property type="term" value="F:carboxy-lyase activity"/>
    <property type="evidence" value="ECO:0007669"/>
    <property type="project" value="UniProtKB-KW"/>
</dbReference>
<dbReference type="Proteomes" id="UP000029995">
    <property type="component" value="Unassembled WGS sequence"/>
</dbReference>
<evidence type="ECO:0000313" key="5">
    <source>
        <dbReference type="Proteomes" id="UP000029995"/>
    </source>
</evidence>
<dbReference type="AlphaFoldDB" id="A0A0A0D1Q6"/>
<dbReference type="GO" id="GO:0044281">
    <property type="term" value="P:small molecule metabolic process"/>
    <property type="evidence" value="ECO:0007669"/>
    <property type="project" value="UniProtKB-ARBA"/>
</dbReference>
<dbReference type="InterPro" id="IPR011766">
    <property type="entry name" value="TPP_enzyme_TPP-bd"/>
</dbReference>
<dbReference type="InterPro" id="IPR029061">
    <property type="entry name" value="THDP-binding"/>
</dbReference>
<name>A0A0A0D1Q6_9PROT</name>
<dbReference type="Gene3D" id="3.40.50.970">
    <property type="match status" value="1"/>
</dbReference>
<dbReference type="PANTHER" id="PTHR42818">
    <property type="entry name" value="SULFOPYRUVATE DECARBOXYLASE SUBUNIT ALPHA"/>
    <property type="match status" value="1"/>
</dbReference>
<feature type="non-terminal residue" evidence="4">
    <location>
        <position position="1"/>
    </location>
</feature>
<dbReference type="RefSeq" id="WP_034844629.1">
    <property type="nucleotide sequence ID" value="NZ_JANX01000398.1"/>
</dbReference>
<dbReference type="EMBL" id="JANX01000398">
    <property type="protein sequence ID" value="KGM31974.1"/>
    <property type="molecule type" value="Genomic_DNA"/>
</dbReference>
<evidence type="ECO:0000256" key="2">
    <source>
        <dbReference type="ARBA" id="ARBA00023239"/>
    </source>
</evidence>
<dbReference type="SUPFAM" id="SSF52518">
    <property type="entry name" value="Thiamin diphosphate-binding fold (THDP-binding)"/>
    <property type="match status" value="1"/>
</dbReference>
<evidence type="ECO:0000259" key="3">
    <source>
        <dbReference type="Pfam" id="PF02775"/>
    </source>
</evidence>
<evidence type="ECO:0000313" key="4">
    <source>
        <dbReference type="EMBL" id="KGM31974.1"/>
    </source>
</evidence>
<reference evidence="4 5" key="1">
    <citation type="submission" date="2014-01" db="EMBL/GenBank/DDBJ databases">
        <title>Genome sequence determination for a cystic fibrosis isolate, Inquilinus limosus.</title>
        <authorList>
            <person name="Pino M."/>
            <person name="Di Conza J."/>
            <person name="Gutkind G."/>
        </authorList>
    </citation>
    <scope>NUCLEOTIDE SEQUENCE [LARGE SCALE GENOMIC DNA]</scope>
    <source>
        <strain evidence="4 5">MP06</strain>
    </source>
</reference>
<dbReference type="InterPro" id="IPR051818">
    <property type="entry name" value="TPP_dependent_decarboxylase"/>
</dbReference>
<protein>
    <submittedName>
        <fullName evidence="4">Pyruvate decarboxylase</fullName>
    </submittedName>
</protein>